<protein>
    <submittedName>
        <fullName evidence="1">Uncharacterized protein</fullName>
    </submittedName>
</protein>
<comment type="caution">
    <text evidence="1">The sequence shown here is derived from an EMBL/GenBank/DDBJ whole genome shotgun (WGS) entry which is preliminary data.</text>
</comment>
<feature type="non-terminal residue" evidence="1">
    <location>
        <position position="1"/>
    </location>
</feature>
<accession>A0ABQ7XVZ5</accession>
<gene>
    <name evidence="1" type="ORF">HID58_088350</name>
</gene>
<dbReference type="Proteomes" id="UP000824890">
    <property type="component" value="Unassembled WGS sequence"/>
</dbReference>
<keyword evidence="2" id="KW-1185">Reference proteome</keyword>
<evidence type="ECO:0000313" key="2">
    <source>
        <dbReference type="Proteomes" id="UP000824890"/>
    </source>
</evidence>
<name>A0ABQ7XVZ5_BRANA</name>
<dbReference type="EMBL" id="JAGKQM010000019">
    <property type="protein sequence ID" value="KAH0860089.1"/>
    <property type="molecule type" value="Genomic_DNA"/>
</dbReference>
<evidence type="ECO:0000313" key="1">
    <source>
        <dbReference type="EMBL" id="KAH0860089.1"/>
    </source>
</evidence>
<reference evidence="1 2" key="1">
    <citation type="submission" date="2021-05" db="EMBL/GenBank/DDBJ databases">
        <title>Genome Assembly of Synthetic Allotetraploid Brassica napus Reveals Homoeologous Exchanges between Subgenomes.</title>
        <authorList>
            <person name="Davis J.T."/>
        </authorList>
    </citation>
    <scope>NUCLEOTIDE SEQUENCE [LARGE SCALE GENOMIC DNA]</scope>
    <source>
        <strain evidence="2">cv. Da-Ae</strain>
        <tissue evidence="1">Seedling</tissue>
    </source>
</reference>
<proteinExistence type="predicted"/>
<sequence length="94" mass="11188">SISNGMFLVKGVSSFDKRMISRKGFQDFVRQNWKGKRGEQCRTMDRIRRCRGIMNWKNYSDLNSRDKFTRVLFTSSNPHDLESLFEGFRVRVTE</sequence>
<organism evidence="1 2">
    <name type="scientific">Brassica napus</name>
    <name type="common">Rape</name>
    <dbReference type="NCBI Taxonomy" id="3708"/>
    <lineage>
        <taxon>Eukaryota</taxon>
        <taxon>Viridiplantae</taxon>
        <taxon>Streptophyta</taxon>
        <taxon>Embryophyta</taxon>
        <taxon>Tracheophyta</taxon>
        <taxon>Spermatophyta</taxon>
        <taxon>Magnoliopsida</taxon>
        <taxon>eudicotyledons</taxon>
        <taxon>Gunneridae</taxon>
        <taxon>Pentapetalae</taxon>
        <taxon>rosids</taxon>
        <taxon>malvids</taxon>
        <taxon>Brassicales</taxon>
        <taxon>Brassicaceae</taxon>
        <taxon>Brassiceae</taxon>
        <taxon>Brassica</taxon>
    </lineage>
</organism>